<name>A0A1Q3AH12_ZYGRO</name>
<sequence length="795" mass="92453">MRNPSFNWEKLDKEFFRSRELCDLEWPQKEQVVYSISTTLVAIELDETIQVYNYLGETLASWNSKQFGKVLKIEFDFEDRLLIVTPTTVFRITSWSPLEYDSISLDEKLQDSIWDYKNGAIILKRTQDVYKLKDGTIKEVCKNDGRFTLLTKEHWDCNGKKMILLDVNHTFQLDLRRKNLIQWLTDSEWHRCVISRANKVILYNAKLNKIQVYTESKAPQSEFTVDDIPSAIMWCGNDTVACAFSDEVKLYGSNNSYVTFWYPSEITALRTEVDGLKIFTSERIHFISKIAEPTSSIFRVGSTESGAILFDSLDLLETQTSRALENLNAINLEKAVFDCMDAAREEFSPQLQKKLLNAASFGKASLPYKEFNSDLFVKACDNVRLLNVLRTMGIFVTNEQYKSITFHGIIQGLLMCHKYYQSILLCENLKEHKELLEVFTHWAITKIKISSELDDEELSNLIKKRYAELPKVGYPPMARIAHSAFLEGRFHLARDLTLLESSPELKISELLKLDDDSLTLSECLKFRCPELTSSLLLVMRKKLSTAQLAKLLILDMPQDQLYPYLQRKDHEFLFDYFRQTDSFIELAHLFLAQGNREETLRSFLPQIQELYGRVLNDSLIKQDKELLKKNYKLIDYQEALGNKYHHNFVGLTLNQTIAYLIEIKQERDLGGIIKEFKVNDKKLWHIKCKALVKTKSFDDLYQFAVSKKSPIGYKPFYNYLKRNAHNKEASMYISMISGISYEERKQMYLDCKSYQSAIELAAKEKDVQGLKELHKVIPNNETRLKALIMELMNKL</sequence>
<feature type="domain" description="Vps16 N-terminal" evidence="4">
    <location>
        <begin position="4"/>
        <end position="373"/>
    </location>
</feature>
<dbReference type="AlphaFoldDB" id="A0A1Q3AH12"/>
<dbReference type="InterPro" id="IPR006925">
    <property type="entry name" value="Vps16_C"/>
</dbReference>
<keyword evidence="2" id="KW-0813">Transport</keyword>
<dbReference type="PIRSF" id="PIRSF007949">
    <property type="entry name" value="VPS16"/>
    <property type="match status" value="1"/>
</dbReference>
<proteinExistence type="inferred from homology"/>
<dbReference type="InterPro" id="IPR016534">
    <property type="entry name" value="VPS16"/>
</dbReference>
<organism evidence="5 6">
    <name type="scientific">Zygosaccharomyces rouxii</name>
    <dbReference type="NCBI Taxonomy" id="4956"/>
    <lineage>
        <taxon>Eukaryota</taxon>
        <taxon>Fungi</taxon>
        <taxon>Dikarya</taxon>
        <taxon>Ascomycota</taxon>
        <taxon>Saccharomycotina</taxon>
        <taxon>Saccharomycetes</taxon>
        <taxon>Saccharomycetales</taxon>
        <taxon>Saccharomycetaceae</taxon>
        <taxon>Zygosaccharomyces</taxon>
    </lineage>
</organism>
<dbReference type="InterPro" id="IPR006926">
    <property type="entry name" value="Vps16_N"/>
</dbReference>
<dbReference type="PANTHER" id="PTHR12811">
    <property type="entry name" value="VACUOLAR PROTEIN SORTING VPS16"/>
    <property type="match status" value="1"/>
</dbReference>
<feature type="domain" description="Vps16 C-terminal" evidence="3">
    <location>
        <begin position="477"/>
        <end position="790"/>
    </location>
</feature>
<evidence type="ECO:0000256" key="2">
    <source>
        <dbReference type="PIRNR" id="PIRNR007949"/>
    </source>
</evidence>
<dbReference type="Gene3D" id="1.10.150.780">
    <property type="entry name" value="Vps16, C-terminal region"/>
    <property type="match status" value="1"/>
</dbReference>
<accession>A0A1Q3AH12</accession>
<dbReference type="PANTHER" id="PTHR12811:SF0">
    <property type="entry name" value="VACUOLAR PROTEIN SORTING-ASSOCIATED PROTEIN 16 HOMOLOG"/>
    <property type="match status" value="1"/>
</dbReference>
<dbReference type="GO" id="GO:0005768">
    <property type="term" value="C:endosome"/>
    <property type="evidence" value="ECO:0007669"/>
    <property type="project" value="UniProtKB-ARBA"/>
</dbReference>
<evidence type="ECO:0000313" key="5">
    <source>
        <dbReference type="EMBL" id="GAV55034.1"/>
    </source>
</evidence>
<evidence type="ECO:0000256" key="1">
    <source>
        <dbReference type="ARBA" id="ARBA00009250"/>
    </source>
</evidence>
<comment type="similarity">
    <text evidence="1 2">Belongs to the VPS16 family.</text>
</comment>
<dbReference type="GO" id="GO:0006886">
    <property type="term" value="P:intracellular protein transport"/>
    <property type="evidence" value="ECO:0007669"/>
    <property type="project" value="InterPro"/>
</dbReference>
<protein>
    <recommendedName>
        <fullName evidence="2">Probable vacuolar protein sorting-associated protein 16 homolog</fullName>
    </recommendedName>
</protein>
<gene>
    <name evidence="5" type="ORF">ZYGR_0AS03570</name>
</gene>
<reference evidence="5 6" key="1">
    <citation type="submission" date="2016-08" db="EMBL/GenBank/DDBJ databases">
        <title>Draft genome sequence of allopolyploid Zygosaccharomyces rouxii.</title>
        <authorList>
            <person name="Watanabe J."/>
            <person name="Uehara K."/>
            <person name="Mogi Y."/>
            <person name="Tsukioka Y."/>
        </authorList>
    </citation>
    <scope>NUCLEOTIDE SEQUENCE [LARGE SCALE GENOMIC DNA]</scope>
    <source>
        <strain evidence="5 6">NBRC 110957</strain>
    </source>
</reference>
<dbReference type="EMBL" id="BDGX01000045">
    <property type="protein sequence ID" value="GAV55034.1"/>
    <property type="molecule type" value="Genomic_DNA"/>
</dbReference>
<dbReference type="Pfam" id="PF04840">
    <property type="entry name" value="Vps16_C"/>
    <property type="match status" value="1"/>
</dbReference>
<dbReference type="GO" id="GO:0016197">
    <property type="term" value="P:endosomal transport"/>
    <property type="evidence" value="ECO:0007669"/>
    <property type="project" value="TreeGrafter"/>
</dbReference>
<evidence type="ECO:0000313" key="6">
    <source>
        <dbReference type="Proteomes" id="UP000187013"/>
    </source>
</evidence>
<dbReference type="Pfam" id="PF04841">
    <property type="entry name" value="Vps16_N"/>
    <property type="match status" value="1"/>
</dbReference>
<dbReference type="GO" id="GO:0042144">
    <property type="term" value="P:vacuole fusion, non-autophagic"/>
    <property type="evidence" value="ECO:0007669"/>
    <property type="project" value="TreeGrafter"/>
</dbReference>
<dbReference type="InterPro" id="IPR038132">
    <property type="entry name" value="Vps16_C_sf"/>
</dbReference>
<comment type="caution">
    <text evidence="5">The sequence shown here is derived from an EMBL/GenBank/DDBJ whole genome shotgun (WGS) entry which is preliminary data.</text>
</comment>
<dbReference type="GO" id="GO:0003779">
    <property type="term" value="F:actin binding"/>
    <property type="evidence" value="ECO:0007669"/>
    <property type="project" value="TreeGrafter"/>
</dbReference>
<dbReference type="OrthoDB" id="1792at2759"/>
<evidence type="ECO:0000259" key="3">
    <source>
        <dbReference type="Pfam" id="PF04840"/>
    </source>
</evidence>
<dbReference type="GO" id="GO:0030897">
    <property type="term" value="C:HOPS complex"/>
    <property type="evidence" value="ECO:0007669"/>
    <property type="project" value="TreeGrafter"/>
</dbReference>
<keyword evidence="2" id="KW-0653">Protein transport</keyword>
<dbReference type="Proteomes" id="UP000187013">
    <property type="component" value="Unassembled WGS sequence"/>
</dbReference>
<evidence type="ECO:0000259" key="4">
    <source>
        <dbReference type="Pfam" id="PF04841"/>
    </source>
</evidence>
<comment type="function">
    <text evidence="2">Essential for vacuolar protein sorting. Required for vacuole biogenesis, stability and to maintain vacuole morphology.</text>
</comment>